<feature type="compositionally biased region" description="Basic and acidic residues" evidence="1">
    <location>
        <begin position="32"/>
        <end position="50"/>
    </location>
</feature>
<proteinExistence type="predicted"/>
<accession>A0AAD1SU94</accession>
<sequence length="163" mass="17829">KGGAWPEPETEGTPSLPAPNKPETNLQTSCKGTDRLPDPPRNRHRGDEAHTLMPFFQPQKSGKVKRRLKAYPSPTISGLEDFLGGVYSRGEHTLSSDPLPTHNDTPTNMGRRMQKAQSGHPAEQPDIGALLQRQAQSKMATEAQQTLTTTRAASHTPTQTENN</sequence>
<protein>
    <submittedName>
        <fullName evidence="2">Uncharacterized protein</fullName>
    </submittedName>
</protein>
<keyword evidence="3" id="KW-1185">Reference proteome</keyword>
<name>A0AAD1SU94_PELCU</name>
<dbReference type="Proteomes" id="UP001295444">
    <property type="component" value="Chromosome 07"/>
</dbReference>
<evidence type="ECO:0000313" key="2">
    <source>
        <dbReference type="EMBL" id="CAH2306821.1"/>
    </source>
</evidence>
<dbReference type="AlphaFoldDB" id="A0AAD1SU94"/>
<dbReference type="EMBL" id="OW240918">
    <property type="protein sequence ID" value="CAH2306821.1"/>
    <property type="molecule type" value="Genomic_DNA"/>
</dbReference>
<evidence type="ECO:0000256" key="1">
    <source>
        <dbReference type="SAM" id="MobiDB-lite"/>
    </source>
</evidence>
<feature type="compositionally biased region" description="Polar residues" evidence="1">
    <location>
        <begin position="22"/>
        <end position="31"/>
    </location>
</feature>
<feature type="non-terminal residue" evidence="2">
    <location>
        <position position="163"/>
    </location>
</feature>
<reference evidence="2" key="1">
    <citation type="submission" date="2022-03" db="EMBL/GenBank/DDBJ databases">
        <authorList>
            <person name="Alioto T."/>
            <person name="Alioto T."/>
            <person name="Gomez Garrido J."/>
        </authorList>
    </citation>
    <scope>NUCLEOTIDE SEQUENCE</scope>
</reference>
<organism evidence="2 3">
    <name type="scientific">Pelobates cultripes</name>
    <name type="common">Western spadefoot toad</name>
    <dbReference type="NCBI Taxonomy" id="61616"/>
    <lineage>
        <taxon>Eukaryota</taxon>
        <taxon>Metazoa</taxon>
        <taxon>Chordata</taxon>
        <taxon>Craniata</taxon>
        <taxon>Vertebrata</taxon>
        <taxon>Euteleostomi</taxon>
        <taxon>Amphibia</taxon>
        <taxon>Batrachia</taxon>
        <taxon>Anura</taxon>
        <taxon>Pelobatoidea</taxon>
        <taxon>Pelobatidae</taxon>
        <taxon>Pelobates</taxon>
    </lineage>
</organism>
<feature type="compositionally biased region" description="Polar residues" evidence="1">
    <location>
        <begin position="133"/>
        <end position="163"/>
    </location>
</feature>
<feature type="region of interest" description="Disordered" evidence="1">
    <location>
        <begin position="90"/>
        <end position="163"/>
    </location>
</feature>
<evidence type="ECO:0000313" key="3">
    <source>
        <dbReference type="Proteomes" id="UP001295444"/>
    </source>
</evidence>
<feature type="region of interest" description="Disordered" evidence="1">
    <location>
        <begin position="1"/>
        <end position="67"/>
    </location>
</feature>
<gene>
    <name evidence="2" type="ORF">PECUL_23A046327</name>
</gene>
<feature type="non-terminal residue" evidence="2">
    <location>
        <position position="1"/>
    </location>
</feature>
<feature type="compositionally biased region" description="Polar residues" evidence="1">
    <location>
        <begin position="95"/>
        <end position="108"/>
    </location>
</feature>